<name>A0A5N4A0T6_PHOPY</name>
<comment type="caution">
    <text evidence="2">The sequence shown here is derived from an EMBL/GenBank/DDBJ whole genome shotgun (WGS) entry which is preliminary data.</text>
</comment>
<evidence type="ECO:0000256" key="1">
    <source>
        <dbReference type="SAM" id="SignalP"/>
    </source>
</evidence>
<dbReference type="Proteomes" id="UP000327044">
    <property type="component" value="Unassembled WGS sequence"/>
</dbReference>
<gene>
    <name evidence="2" type="ORF">PPYR_02730</name>
</gene>
<proteinExistence type="predicted"/>
<keyword evidence="3" id="KW-1185">Reference proteome</keyword>
<organism evidence="2 3">
    <name type="scientific">Photinus pyralis</name>
    <name type="common">Common eastern firefly</name>
    <name type="synonym">Lampyris pyralis</name>
    <dbReference type="NCBI Taxonomy" id="7054"/>
    <lineage>
        <taxon>Eukaryota</taxon>
        <taxon>Metazoa</taxon>
        <taxon>Ecdysozoa</taxon>
        <taxon>Arthropoda</taxon>
        <taxon>Hexapoda</taxon>
        <taxon>Insecta</taxon>
        <taxon>Pterygota</taxon>
        <taxon>Neoptera</taxon>
        <taxon>Endopterygota</taxon>
        <taxon>Coleoptera</taxon>
        <taxon>Polyphaga</taxon>
        <taxon>Elateriformia</taxon>
        <taxon>Elateroidea</taxon>
        <taxon>Lampyridae</taxon>
        <taxon>Lampyrinae</taxon>
        <taxon>Photinus</taxon>
    </lineage>
</organism>
<feature type="signal peptide" evidence="1">
    <location>
        <begin position="1"/>
        <end position="25"/>
    </location>
</feature>
<evidence type="ECO:0000313" key="2">
    <source>
        <dbReference type="EMBL" id="KAB0790930.1"/>
    </source>
</evidence>
<protein>
    <submittedName>
        <fullName evidence="2">Uncharacterized protein</fullName>
    </submittedName>
</protein>
<sequence length="114" mass="13001">MRFLLYIEVFLILLALILLQIPGSARYGMCIKNDDDACSFPGSSLIHLSKAFSKFANSILEYLYHQSVLFKTIFIDELIIDLRNLLILANVFRCSSEIKSSVLEIVSTVSHWKN</sequence>
<feature type="chain" id="PRO_5024365854" evidence="1">
    <location>
        <begin position="26"/>
        <end position="114"/>
    </location>
</feature>
<accession>A0A5N4A0T6</accession>
<keyword evidence="1" id="KW-0732">Signal</keyword>
<dbReference type="InParanoid" id="A0A5N4A0T6"/>
<evidence type="ECO:0000313" key="3">
    <source>
        <dbReference type="Proteomes" id="UP000327044"/>
    </source>
</evidence>
<reference evidence="2 3" key="1">
    <citation type="journal article" date="2018" name="Elife">
        <title>Firefly genomes illuminate parallel origins of bioluminescence in beetles.</title>
        <authorList>
            <person name="Fallon T.R."/>
            <person name="Lower S.E."/>
            <person name="Chang C.H."/>
            <person name="Bessho-Uehara M."/>
            <person name="Martin G.J."/>
            <person name="Bewick A.J."/>
            <person name="Behringer M."/>
            <person name="Debat H.J."/>
            <person name="Wong I."/>
            <person name="Day J.C."/>
            <person name="Suvorov A."/>
            <person name="Silva C.J."/>
            <person name="Stanger-Hall K.F."/>
            <person name="Hall D.W."/>
            <person name="Schmitz R.J."/>
            <person name="Nelson D.R."/>
            <person name="Lewis S.M."/>
            <person name="Shigenobu S."/>
            <person name="Bybee S.M."/>
            <person name="Larracuente A.M."/>
            <person name="Oba Y."/>
            <person name="Weng J.K."/>
        </authorList>
    </citation>
    <scope>NUCLEOTIDE SEQUENCE [LARGE SCALE GENOMIC DNA]</scope>
    <source>
        <strain evidence="2">1611_PpyrPB1</strain>
        <tissue evidence="2">Whole body</tissue>
    </source>
</reference>
<dbReference type="AlphaFoldDB" id="A0A5N4A0T6"/>
<dbReference type="EMBL" id="VVIM01000011">
    <property type="protein sequence ID" value="KAB0790930.1"/>
    <property type="molecule type" value="Genomic_DNA"/>
</dbReference>